<organism evidence="1">
    <name type="scientific">marine sediment metagenome</name>
    <dbReference type="NCBI Taxonomy" id="412755"/>
    <lineage>
        <taxon>unclassified sequences</taxon>
        <taxon>metagenomes</taxon>
        <taxon>ecological metagenomes</taxon>
    </lineage>
</organism>
<name>X1DKW8_9ZZZZ</name>
<accession>X1DKW8</accession>
<comment type="caution">
    <text evidence="1">The sequence shown here is derived from an EMBL/GenBank/DDBJ whole genome shotgun (WGS) entry which is preliminary data.</text>
</comment>
<proteinExistence type="predicted"/>
<evidence type="ECO:0008006" key="2">
    <source>
        <dbReference type="Google" id="ProtNLM"/>
    </source>
</evidence>
<reference evidence="1" key="1">
    <citation type="journal article" date="2014" name="Front. Microbiol.">
        <title>High frequency of phylogenetically diverse reductive dehalogenase-homologous genes in deep subseafloor sedimentary metagenomes.</title>
        <authorList>
            <person name="Kawai M."/>
            <person name="Futagami T."/>
            <person name="Toyoda A."/>
            <person name="Takaki Y."/>
            <person name="Nishi S."/>
            <person name="Hori S."/>
            <person name="Arai W."/>
            <person name="Tsubouchi T."/>
            <person name="Morono Y."/>
            <person name="Uchiyama I."/>
            <person name="Ito T."/>
            <person name="Fujiyama A."/>
            <person name="Inagaki F."/>
            <person name="Takami H."/>
        </authorList>
    </citation>
    <scope>NUCLEOTIDE SEQUENCE</scope>
    <source>
        <strain evidence="1">Expedition CK06-06</strain>
    </source>
</reference>
<dbReference type="EMBL" id="BARU01000454">
    <property type="protein sequence ID" value="GAH20857.1"/>
    <property type="molecule type" value="Genomic_DNA"/>
</dbReference>
<protein>
    <recommendedName>
        <fullName evidence="2">PepSY domain-containing protein</fullName>
    </recommendedName>
</protein>
<dbReference type="AlphaFoldDB" id="X1DKW8"/>
<sequence length="87" mass="9989">MDKPVNNATELKPLVTKAVKALYGSAMQNIKILKADRFPLFKEPKQGWLVHAEFNDDKYEYSIQMDVQMADGRITRAVELHRAPTQK</sequence>
<gene>
    <name evidence="1" type="ORF">S03H2_01527</name>
</gene>
<evidence type="ECO:0000313" key="1">
    <source>
        <dbReference type="EMBL" id="GAH20857.1"/>
    </source>
</evidence>